<protein>
    <recommendedName>
        <fullName evidence="1">RNase H type-1 domain-containing protein</fullName>
    </recommendedName>
</protein>
<dbReference type="GO" id="GO:0003676">
    <property type="term" value="F:nucleic acid binding"/>
    <property type="evidence" value="ECO:0007669"/>
    <property type="project" value="InterPro"/>
</dbReference>
<organism evidence="2 3">
    <name type="scientific">Athelia psychrophila</name>
    <dbReference type="NCBI Taxonomy" id="1759441"/>
    <lineage>
        <taxon>Eukaryota</taxon>
        <taxon>Fungi</taxon>
        <taxon>Dikarya</taxon>
        <taxon>Basidiomycota</taxon>
        <taxon>Agaricomycotina</taxon>
        <taxon>Agaricomycetes</taxon>
        <taxon>Agaricomycetidae</taxon>
        <taxon>Atheliales</taxon>
        <taxon>Atheliaceae</taxon>
        <taxon>Athelia</taxon>
    </lineage>
</organism>
<keyword evidence="3" id="KW-1185">Reference proteome</keyword>
<dbReference type="Proteomes" id="UP000076532">
    <property type="component" value="Unassembled WGS sequence"/>
</dbReference>
<dbReference type="AlphaFoldDB" id="A0A166CCF0"/>
<dbReference type="PROSITE" id="PS50879">
    <property type="entry name" value="RNASE_H_1"/>
    <property type="match status" value="1"/>
</dbReference>
<evidence type="ECO:0000259" key="1">
    <source>
        <dbReference type="PROSITE" id="PS50879"/>
    </source>
</evidence>
<sequence length="556" mass="62230">MERAGGGFAWSHQHNSPFELTKIAVMDFARRGSAPPSTPLTLHKPNPDGTITTQTVNSVQTYKYLGVHFDPRLSFNIHADKAVSKATCKISGGMPPIAVPAFTYAADVWYTGIHTIPHSPMTRGSKGTTTRLTSHIIGALSLAASDTLEVHAHILPIDLLFHKVLFRATARICTLPPSHPLHAIARRAAARFVKKHKSPLHYLFHLTGLRPDLTETITPIRRPRNYEEDALRVAQLVNNTAAVRVYNGIGAAAVLYEGTRVIAVRRYHLGSSKRYTVHNGESVGIIMGLHLLLTFTRRLTGPVIIGCDNQAVIRGLNNQQSHSGHHLLDEIHNLEERLHAKQDGIARSAERAIANRNERGSWKARRRGVIDLQLHWVPGHKDFEPNERADREAKKAAQKLTSQAKDLPAYLRKKALPASVAALRQEYTAKLKRKWTKRWRKSPRSRHFGAIDKSAPSTKFLKTIDGYSRSQAAIIAQFRTNHTPLNQTLFPCPHCSGITVETIRHYILDCPHYALARRELRNKLGRKAGEIPFLLGDKTGIKEFLRYVGATHRFKT</sequence>
<dbReference type="STRING" id="436010.A0A166CCF0"/>
<evidence type="ECO:0000313" key="2">
    <source>
        <dbReference type="EMBL" id="KZP13515.1"/>
    </source>
</evidence>
<dbReference type="EMBL" id="KV417631">
    <property type="protein sequence ID" value="KZP13515.1"/>
    <property type="molecule type" value="Genomic_DNA"/>
</dbReference>
<dbReference type="InterPro" id="IPR012337">
    <property type="entry name" value="RNaseH-like_sf"/>
</dbReference>
<accession>A0A166CCF0</accession>
<evidence type="ECO:0000313" key="3">
    <source>
        <dbReference type="Proteomes" id="UP000076532"/>
    </source>
</evidence>
<name>A0A166CCF0_9AGAM</name>
<dbReference type="InterPro" id="IPR002156">
    <property type="entry name" value="RNaseH_domain"/>
</dbReference>
<feature type="domain" description="RNase H type-1" evidence="1">
    <location>
        <begin position="239"/>
        <end position="398"/>
    </location>
</feature>
<dbReference type="SUPFAM" id="SSF53098">
    <property type="entry name" value="Ribonuclease H-like"/>
    <property type="match status" value="1"/>
</dbReference>
<dbReference type="CDD" id="cd09276">
    <property type="entry name" value="Rnase_HI_RT_non_LTR"/>
    <property type="match status" value="1"/>
</dbReference>
<dbReference type="GO" id="GO:0004523">
    <property type="term" value="F:RNA-DNA hybrid ribonuclease activity"/>
    <property type="evidence" value="ECO:0007669"/>
    <property type="project" value="InterPro"/>
</dbReference>
<gene>
    <name evidence="2" type="ORF">FIBSPDRAFT_913029</name>
</gene>
<proteinExistence type="predicted"/>
<dbReference type="OrthoDB" id="3051850at2759"/>
<dbReference type="InterPro" id="IPR036397">
    <property type="entry name" value="RNaseH_sf"/>
</dbReference>
<dbReference type="Gene3D" id="3.30.420.10">
    <property type="entry name" value="Ribonuclease H-like superfamily/Ribonuclease H"/>
    <property type="match status" value="1"/>
</dbReference>
<reference evidence="2 3" key="1">
    <citation type="journal article" date="2016" name="Mol. Biol. Evol.">
        <title>Comparative Genomics of Early-Diverging Mushroom-Forming Fungi Provides Insights into the Origins of Lignocellulose Decay Capabilities.</title>
        <authorList>
            <person name="Nagy L.G."/>
            <person name="Riley R."/>
            <person name="Tritt A."/>
            <person name="Adam C."/>
            <person name="Daum C."/>
            <person name="Floudas D."/>
            <person name="Sun H."/>
            <person name="Yadav J.S."/>
            <person name="Pangilinan J."/>
            <person name="Larsson K.H."/>
            <person name="Matsuura K."/>
            <person name="Barry K."/>
            <person name="Labutti K."/>
            <person name="Kuo R."/>
            <person name="Ohm R.A."/>
            <person name="Bhattacharya S.S."/>
            <person name="Shirouzu T."/>
            <person name="Yoshinaga Y."/>
            <person name="Martin F.M."/>
            <person name="Grigoriev I.V."/>
            <person name="Hibbett D.S."/>
        </authorList>
    </citation>
    <scope>NUCLEOTIDE SEQUENCE [LARGE SCALE GENOMIC DNA]</scope>
    <source>
        <strain evidence="2 3">CBS 109695</strain>
    </source>
</reference>